<keyword evidence="4 7" id="KW-0067">ATP-binding</keyword>
<dbReference type="PANTHER" id="PTHR43051:SF1">
    <property type="entry name" value="POLYNUCLEOTIDE ADENYLYLTRANSFERASE FAMILY PROTEIN"/>
    <property type="match status" value="1"/>
</dbReference>
<keyword evidence="3 7" id="KW-0547">Nucleotide-binding</keyword>
<dbReference type="InterPro" id="IPR002646">
    <property type="entry name" value="PolA_pol_head_dom"/>
</dbReference>
<evidence type="ECO:0000313" key="13">
    <source>
        <dbReference type="EMBL" id="PWQ98437.1"/>
    </source>
</evidence>
<dbReference type="InterPro" id="IPR043519">
    <property type="entry name" value="NT_sf"/>
</dbReference>
<dbReference type="InterPro" id="IPR032828">
    <property type="entry name" value="PolyA_RNA-bd"/>
</dbReference>
<dbReference type="Gene3D" id="3.30.460.10">
    <property type="entry name" value="Beta Polymerase, domain 2"/>
    <property type="match status" value="1"/>
</dbReference>
<dbReference type="Pfam" id="PF01743">
    <property type="entry name" value="PolyA_pol"/>
    <property type="match status" value="1"/>
</dbReference>
<keyword evidence="1 7" id="KW-0507">mRNA processing</keyword>
<dbReference type="GO" id="GO:0003723">
    <property type="term" value="F:RNA binding"/>
    <property type="evidence" value="ECO:0007669"/>
    <property type="project" value="UniProtKB-UniRule"/>
</dbReference>
<proteinExistence type="inferred from homology"/>
<evidence type="ECO:0000256" key="1">
    <source>
        <dbReference type="ARBA" id="ARBA00022664"/>
    </source>
</evidence>
<dbReference type="AlphaFoldDB" id="A0A317CJP4"/>
<sequence>MALSASKLGISSTSINSQALTIVKALTKAKYEAYLVGGCVRDLLLGAEPKDFDIATSATPEQIKSVLPSTRIIGRRFRLAHVHFGREYYEVATFRAPHDSSDKGKVGQEGRITHDNVYGTIEEDAVRRDFAINALFYDVQNDKILDFVGGMDDLEKRQLRLIGDPETRYREDPVRMLRAIRFAGKLGLSIEEKSEAPIRELAPLLTNIASARLFDESLKLFHSGKALPVLELLREYGLFECLFPATEEALGKDKDGFFKALIYDSLNNTDTRINAGMSVTPAFLFAVMLWKPMKKLEAAYREESYPDLQAMQLASSDILAQQVKSTAVPRRFSNVTREIWLQQSRFEQKSHRRAMGFLDNRRFRAAFDFLCLRSVAEKNVELQADAAWWEEFQRVDSEAQIEMCNSAPSAKKKRRRSSSKRRGKPRT</sequence>
<dbReference type="SUPFAM" id="SSF81891">
    <property type="entry name" value="Poly A polymerase C-terminal region-like"/>
    <property type="match status" value="1"/>
</dbReference>
<dbReference type="InterPro" id="IPR025866">
    <property type="entry name" value="PolyA_pol_arg_C_dom"/>
</dbReference>
<keyword evidence="6 7" id="KW-0804">Transcription</keyword>
<organism evidence="13 14">
    <name type="scientific">Leucothrix arctica</name>
    <dbReference type="NCBI Taxonomy" id="1481894"/>
    <lineage>
        <taxon>Bacteria</taxon>
        <taxon>Pseudomonadati</taxon>
        <taxon>Pseudomonadota</taxon>
        <taxon>Gammaproteobacteria</taxon>
        <taxon>Thiotrichales</taxon>
        <taxon>Thiotrichaceae</taxon>
        <taxon>Leucothrix</taxon>
    </lineage>
</organism>
<dbReference type="CDD" id="cd05398">
    <property type="entry name" value="NT_ClassII-CCAase"/>
    <property type="match status" value="1"/>
</dbReference>
<feature type="active site" evidence="7">
    <location>
        <position position="51"/>
    </location>
</feature>
<feature type="domain" description="tRNA nucleotidyltransferase/poly(A) polymerase RNA and SrmB- binding" evidence="12">
    <location>
        <begin position="187"/>
        <end position="249"/>
    </location>
</feature>
<dbReference type="OrthoDB" id="9805698at2"/>
<accession>A0A317CJP4</accession>
<evidence type="ECO:0000259" key="12">
    <source>
        <dbReference type="Pfam" id="PF12627"/>
    </source>
</evidence>
<comment type="similarity">
    <text evidence="7 8">Belongs to the tRNA nucleotidyltransferase/poly(A) polymerase family.</text>
</comment>
<feature type="region of interest" description="Disordered" evidence="9">
    <location>
        <begin position="403"/>
        <end position="427"/>
    </location>
</feature>
<feature type="active site" evidence="7">
    <location>
        <position position="53"/>
    </location>
</feature>
<keyword evidence="13" id="KW-0548">Nucleotidyltransferase</keyword>
<keyword evidence="5 7" id="KW-0694">RNA-binding</keyword>
<evidence type="ECO:0000256" key="4">
    <source>
        <dbReference type="ARBA" id="ARBA00022840"/>
    </source>
</evidence>
<name>A0A317CJP4_9GAMM</name>
<evidence type="ECO:0000256" key="5">
    <source>
        <dbReference type="ARBA" id="ARBA00022884"/>
    </source>
</evidence>
<dbReference type="Pfam" id="PF12627">
    <property type="entry name" value="PolyA_pol_RNAbd"/>
    <property type="match status" value="1"/>
</dbReference>
<feature type="compositionally biased region" description="Basic residues" evidence="9">
    <location>
        <begin position="410"/>
        <end position="427"/>
    </location>
</feature>
<protein>
    <recommendedName>
        <fullName evidence="7">Poly(A) polymerase I</fullName>
        <shortName evidence="7">PAP I</shortName>
        <ecNumber evidence="7">2.7.7.19</ecNumber>
    </recommendedName>
</protein>
<keyword evidence="2 7" id="KW-0808">Transferase</keyword>
<evidence type="ECO:0000313" key="14">
    <source>
        <dbReference type="Proteomes" id="UP000245506"/>
    </source>
</evidence>
<feature type="domain" description="Poly A polymerase head" evidence="10">
    <location>
        <begin position="33"/>
        <end position="160"/>
    </location>
</feature>
<evidence type="ECO:0000256" key="8">
    <source>
        <dbReference type="RuleBase" id="RU003953"/>
    </source>
</evidence>
<dbReference type="PANTHER" id="PTHR43051">
    <property type="entry name" value="POLYNUCLEOTIDE ADENYLYLTRANSFERASE FAMILY PROTEIN"/>
    <property type="match status" value="1"/>
</dbReference>
<evidence type="ECO:0000256" key="9">
    <source>
        <dbReference type="SAM" id="MobiDB-lite"/>
    </source>
</evidence>
<dbReference type="Gene3D" id="1.10.3090.10">
    <property type="entry name" value="cca-adding enzyme, domain 2"/>
    <property type="match status" value="1"/>
</dbReference>
<reference evidence="13 14" key="1">
    <citation type="submission" date="2018-05" db="EMBL/GenBank/DDBJ databases">
        <title>Leucothrix arctica sp. nov., isolated from Arctic seawater.</title>
        <authorList>
            <person name="Choi A."/>
            <person name="Baek K."/>
        </authorList>
    </citation>
    <scope>NUCLEOTIDE SEQUENCE [LARGE SCALE GENOMIC DNA]</scope>
    <source>
        <strain evidence="13 14">IMCC9719</strain>
    </source>
</reference>
<dbReference type="InterPro" id="IPR010206">
    <property type="entry name" value="PolA_pol_I"/>
</dbReference>
<dbReference type="GO" id="GO:0006397">
    <property type="term" value="P:mRNA processing"/>
    <property type="evidence" value="ECO:0007669"/>
    <property type="project" value="UniProtKB-KW"/>
</dbReference>
<gene>
    <name evidence="7" type="primary">pcnB</name>
    <name evidence="13" type="ORF">DKT75_03945</name>
</gene>
<dbReference type="GO" id="GO:1990817">
    <property type="term" value="F:poly(A) RNA polymerase activity"/>
    <property type="evidence" value="ECO:0007669"/>
    <property type="project" value="UniProtKB-UniRule"/>
</dbReference>
<comment type="caution">
    <text evidence="13">The sequence shown here is derived from an EMBL/GenBank/DDBJ whole genome shotgun (WGS) entry which is preliminary data.</text>
</comment>
<dbReference type="EC" id="2.7.7.19" evidence="7"/>
<dbReference type="EMBL" id="QGKL01000012">
    <property type="protein sequence ID" value="PWQ98437.1"/>
    <property type="molecule type" value="Genomic_DNA"/>
</dbReference>
<dbReference type="GO" id="GO:0005524">
    <property type="term" value="F:ATP binding"/>
    <property type="evidence" value="ECO:0007669"/>
    <property type="project" value="UniProtKB-UniRule"/>
</dbReference>
<dbReference type="HAMAP" id="MF_00957">
    <property type="entry name" value="PolyA_pol"/>
    <property type="match status" value="1"/>
</dbReference>
<dbReference type="GO" id="GO:0043633">
    <property type="term" value="P:polyadenylation-dependent RNA catabolic process"/>
    <property type="evidence" value="ECO:0007669"/>
    <property type="project" value="InterPro"/>
</dbReference>
<dbReference type="Proteomes" id="UP000245506">
    <property type="component" value="Unassembled WGS sequence"/>
</dbReference>
<keyword evidence="14" id="KW-1185">Reference proteome</keyword>
<evidence type="ECO:0000256" key="3">
    <source>
        <dbReference type="ARBA" id="ARBA00022741"/>
    </source>
</evidence>
<evidence type="ECO:0000256" key="7">
    <source>
        <dbReference type="HAMAP-Rule" id="MF_00957"/>
    </source>
</evidence>
<dbReference type="NCBIfam" id="TIGR01942">
    <property type="entry name" value="pcnB"/>
    <property type="match status" value="1"/>
</dbReference>
<evidence type="ECO:0000256" key="2">
    <source>
        <dbReference type="ARBA" id="ARBA00022679"/>
    </source>
</evidence>
<evidence type="ECO:0000259" key="10">
    <source>
        <dbReference type="Pfam" id="PF01743"/>
    </source>
</evidence>
<evidence type="ECO:0000256" key="6">
    <source>
        <dbReference type="ARBA" id="ARBA00023163"/>
    </source>
</evidence>
<comment type="catalytic activity">
    <reaction evidence="7">
        <text>RNA(n) + ATP = RNA(n)-3'-adenine ribonucleotide + diphosphate</text>
        <dbReference type="Rhea" id="RHEA:11332"/>
        <dbReference type="Rhea" id="RHEA-COMP:14527"/>
        <dbReference type="Rhea" id="RHEA-COMP:17347"/>
        <dbReference type="ChEBI" id="CHEBI:30616"/>
        <dbReference type="ChEBI" id="CHEBI:33019"/>
        <dbReference type="ChEBI" id="CHEBI:140395"/>
        <dbReference type="ChEBI" id="CHEBI:173115"/>
        <dbReference type="EC" id="2.7.7.19"/>
    </reaction>
</comment>
<feature type="active site" evidence="7">
    <location>
        <position position="129"/>
    </location>
</feature>
<dbReference type="Pfam" id="PF12626">
    <property type="entry name" value="PolyA_pol_arg_C"/>
    <property type="match status" value="1"/>
</dbReference>
<feature type="domain" description="Polymerase A arginine-rich C-terminal" evidence="11">
    <location>
        <begin position="306"/>
        <end position="421"/>
    </location>
</feature>
<dbReference type="SUPFAM" id="SSF81301">
    <property type="entry name" value="Nucleotidyltransferase"/>
    <property type="match status" value="1"/>
</dbReference>
<evidence type="ECO:0000259" key="11">
    <source>
        <dbReference type="Pfam" id="PF12626"/>
    </source>
</evidence>
<comment type="function">
    <text evidence="7">Adds poly(A) tail to the 3' end of many RNAs, which usually targets these RNAs for decay. Plays a significant role in the global control of gene expression, through influencing the rate of transcript degradation, and in the general RNA quality control.</text>
</comment>
<dbReference type="InterPro" id="IPR052191">
    <property type="entry name" value="tRNA_ntf/polyA_polymerase_I"/>
</dbReference>